<dbReference type="EMBL" id="CP002025">
    <property type="protein sequence ID" value="ADK31472.1"/>
    <property type="molecule type" value="Genomic_DNA"/>
</dbReference>
<dbReference type="AlphaFoldDB" id="D8IE99"/>
<organism evidence="1 2">
    <name type="scientific">Brachyspira pilosicoli (strain ATCC BAA-1826 / 95/1000)</name>
    <dbReference type="NCBI Taxonomy" id="759914"/>
    <lineage>
        <taxon>Bacteria</taxon>
        <taxon>Pseudomonadati</taxon>
        <taxon>Spirochaetota</taxon>
        <taxon>Spirochaetia</taxon>
        <taxon>Brachyspirales</taxon>
        <taxon>Brachyspiraceae</taxon>
        <taxon>Brachyspira</taxon>
    </lineage>
</organism>
<dbReference type="KEGG" id="bpo:BP951000_1489"/>
<dbReference type="GeneID" id="56440054"/>
<dbReference type="HOGENOM" id="CLU_522421_0_0_12"/>
<evidence type="ECO:0000313" key="1">
    <source>
        <dbReference type="EMBL" id="ADK31472.1"/>
    </source>
</evidence>
<keyword evidence="2" id="KW-1185">Reference proteome</keyword>
<accession>D8IE99</accession>
<proteinExistence type="predicted"/>
<reference evidence="1 2" key="1">
    <citation type="journal article" date="2010" name="PLoS ONE">
        <title>The complete genome sequence of the pathogenic intestinal spirochete Brachyspira pilosicoli and comparison with other Brachyspira genomes.</title>
        <authorList>
            <person name="Wanchanthuek P."/>
            <person name="Bellgard M.I."/>
            <person name="La T."/>
            <person name="Ryan K."/>
            <person name="Moolhuijzen P."/>
            <person name="Chapman B."/>
            <person name="Black M."/>
            <person name="Schibeci D."/>
            <person name="Hunter A."/>
            <person name="Barrero R."/>
            <person name="Phillips N.D."/>
            <person name="Hampson D.J."/>
        </authorList>
    </citation>
    <scope>NUCLEOTIDE SEQUENCE [LARGE SCALE GENOMIC DNA]</scope>
    <source>
        <strain evidence="2">ATCC BAA-1826 / 95/1000</strain>
    </source>
</reference>
<evidence type="ECO:0000313" key="2">
    <source>
        <dbReference type="Proteomes" id="UP000000332"/>
    </source>
</evidence>
<protein>
    <submittedName>
        <fullName evidence="1">Uncharacterized protein</fullName>
    </submittedName>
</protein>
<sequence length="521" mass="62918">MKYSKKDKQLIDKIISNIIKEHNINPNKYYGNEALTICNDIYRSLDNFLDDELKKYNWLDIHYILLEYYSDNIEELNNSKEHDEMLKHQIYVIGTFIEYNLDKSYKGNKSIESNQVGILVSLFSFLYIIQEDRTILSKILKDFKNNKKAINYIHIEIDENFLIHSIINNNNNKYYYYHIDFDSLEKLSKEITPIITEELNIDFLGYMFILMLFVDKNISSSLKPFKEELFKTICKLRIKNTYGKKIIKIHYNDLIKELEIKPNDTRDKEKWLYSIFDHLIIDKSNIRENDNYINIDYRKKRPNRFDLKPIIKEGDYLIFSIESLYIVYYQWNYSFEYFYLPYNTSLERSMEFLEEKKKVYENKIVSDIKTILTKKGYKTFTNFYVHKILKKNTLSYLGDYDVIGINDIKKEILLIEAKFIKPSRDKVELLDQQLGMYGELDTISKELLLTEDKLQNYDEKFARRILYMQKNYKDIFSKNKLINNNDEYTIKSFMVFNRYFKPIFKNLDFDVISINELEKII</sequence>
<gene>
    <name evidence="1" type="ordered locus">BP951000_1489</name>
</gene>
<name>D8IE99_BRAP9</name>
<dbReference type="Proteomes" id="UP000000332">
    <property type="component" value="Chromosome"/>
</dbReference>
<dbReference type="InParanoid" id="D8IE99"/>
<dbReference type="RefSeq" id="WP_013244422.1">
    <property type="nucleotide sequence ID" value="NC_014330.1"/>
</dbReference>